<dbReference type="PANTHER" id="PTHR21321:SF1">
    <property type="entry name" value="EXOSOME COMPLEX COMPONENT RRP40"/>
    <property type="match status" value="1"/>
</dbReference>
<dbReference type="InterPro" id="IPR012340">
    <property type="entry name" value="NA-bd_OB-fold"/>
</dbReference>
<dbReference type="GO" id="GO:0071051">
    <property type="term" value="P:poly(A)-dependent snoRNA 3'-end processing"/>
    <property type="evidence" value="ECO:0007669"/>
    <property type="project" value="TreeGrafter"/>
</dbReference>
<dbReference type="InterPro" id="IPR049469">
    <property type="entry name" value="RRP40_KH-I"/>
</dbReference>
<dbReference type="EnsemblMetazoa" id="Aqu2.1.27616_001">
    <property type="protein sequence ID" value="Aqu2.1.27616_001"/>
    <property type="gene ID" value="Aqu2.1.27616"/>
</dbReference>
<keyword evidence="7" id="KW-0694">RNA-binding</keyword>
<dbReference type="GO" id="GO:0003723">
    <property type="term" value="F:RNA binding"/>
    <property type="evidence" value="ECO:0007669"/>
    <property type="project" value="UniProtKB-KW"/>
</dbReference>
<comment type="similarity">
    <text evidence="3">Belongs to the RRP40 family.</text>
</comment>
<dbReference type="InterPro" id="IPR026699">
    <property type="entry name" value="Exosome_RNA_bind1/RRP40/RRP4"/>
</dbReference>
<dbReference type="OrthoDB" id="340500at2759"/>
<dbReference type="InterPro" id="IPR004088">
    <property type="entry name" value="KH_dom_type_1"/>
</dbReference>
<keyword evidence="5" id="KW-0698">rRNA processing</keyword>
<dbReference type="SUPFAM" id="SSF54791">
    <property type="entry name" value="Eukaryotic type KH-domain (KH-domain type I)"/>
    <property type="match status" value="1"/>
</dbReference>
<feature type="transmembrane region" description="Helical" evidence="11">
    <location>
        <begin position="12"/>
        <end position="32"/>
    </location>
</feature>
<dbReference type="GO" id="GO:0071035">
    <property type="term" value="P:nuclear polyadenylation-dependent rRNA catabolic process"/>
    <property type="evidence" value="ECO:0007669"/>
    <property type="project" value="TreeGrafter"/>
</dbReference>
<name>A0A1X7UJH4_AMPQE</name>
<protein>
    <recommendedName>
        <fullName evidence="10">Exosome complex component RRP40</fullName>
    </recommendedName>
    <alternativeName>
        <fullName evidence="9">Ribosomal RNA-processing protein 40</fullName>
    </alternativeName>
</protein>
<evidence type="ECO:0000313" key="13">
    <source>
        <dbReference type="EnsemblMetazoa" id="Aqu2.1.27616_001"/>
    </source>
</evidence>
<sequence length="1112" mass="122750">MDTINMGQDGPSVSILAMFLFLVVLLFTAASVTPLHQVVITEEHGLEKLICNSSFASDTVLVLSTNITHIIGNVSFCVINTTYSLTLTSDSTSKQALVKCPVQLSSGLGFDNIHNLTLKRLVVTGCGRYLRELPSNVMESINSSAHLIHHHSAAALLLLPQIKAIVIEEVKITYYYGFAMLAINPMNATINKLAVTISNGGRTNYTGWLGSGVFLLFIDIKGSQSSVPFNTFIHKSVFHYNYDYTQSYPCTSHFKDEIKYKMIYAAALTVHYRQASFIANVNIVQSNFSNNYGILVGAILLVHYNSFTYSQTTISHSSFCKNFAYSDCSIGTDLSFFFYDHNSNTNSSQMTNDCYPTGTACHFYPLLISNTAYQFTGKSGIIFIHIFSAKHFYVNVKLSRISFKFIPMFNRGSCISATSLSADTTSNYVHTCITLESVSTSNIFLSEQTESIKAYKRSSFLFTNIDCVVLNGLSNFTDNIGSVFDIRHSQVILGGQLHFENNKADTGPAFKLTGLSRFILQDDLSATFVKNSALQNYGGVIYAYNEVSSDNCMFTSNLSNSRIILVFTGVSVTPFNQVVITEEHGLEKLICNSSFASDTVLILSTNITHIIGNVSFCVVNTTYSLTLTGDSTSKQAAVKCPVQPSSGLAFDNIHNLTLNRLVVTGCGGYLRDLPSSVIESINSSVYLIHHHSAAALLLLPQIKAIVIEEVNITSYYGFAMLAINPLDTTINKLAVAISHVGRTGWLGSGVFMLFIDIKGSQSSVPFHTSIHKSVFHSNYDYTQFYPCTSDFKDEIKYKMIYAAALTVYYRQASFIANVNVVHSNFSHNCGVFVGAVLLVHYNSFTYSQTTISHSSFYENFAYGNCPIGTDLSFFFYDHNSNIDSNQMINDCYPTGLLFLINLSIDFELPLCFYDGMTELWKSGLGLLFPVYLLSIVIGLIVISRYSYVPSEGEKVIGVVLRTGRVYRVDIGASQNASLPELAFEGATKRNKPIVQVGDLVFGSLCQADPDFEPEMTCVDSSGRASGMGLLKKPGCVISCTLSLCRRLLSKQCAVMEELQKHYKFECVVGLNGRVWLSAPTLMQTIIIRNCIKSSEFMSEDSIKEMVRQAVLT</sequence>
<dbReference type="SUPFAM" id="SSF50249">
    <property type="entry name" value="Nucleic acid-binding proteins"/>
    <property type="match status" value="1"/>
</dbReference>
<evidence type="ECO:0000256" key="7">
    <source>
        <dbReference type="ARBA" id="ARBA00022884"/>
    </source>
</evidence>
<evidence type="ECO:0000256" key="5">
    <source>
        <dbReference type="ARBA" id="ARBA00022552"/>
    </source>
</evidence>
<keyword evidence="6" id="KW-0271">Exosome</keyword>
<feature type="transmembrane region" description="Helical" evidence="11">
    <location>
        <begin position="924"/>
        <end position="947"/>
    </location>
</feature>
<proteinExistence type="inferred from homology"/>
<keyword evidence="11" id="KW-0812">Transmembrane</keyword>
<dbReference type="GO" id="GO:0000177">
    <property type="term" value="C:cytoplasmic exosome (RNase complex)"/>
    <property type="evidence" value="ECO:0007669"/>
    <property type="project" value="TreeGrafter"/>
</dbReference>
<reference evidence="13" key="1">
    <citation type="submission" date="2017-05" db="UniProtKB">
        <authorList>
            <consortium name="EnsemblMetazoa"/>
        </authorList>
    </citation>
    <scope>IDENTIFICATION</scope>
</reference>
<dbReference type="InParanoid" id="A0A1X7UJH4"/>
<evidence type="ECO:0000256" key="11">
    <source>
        <dbReference type="SAM" id="Phobius"/>
    </source>
</evidence>
<dbReference type="GO" id="GO:0071034">
    <property type="term" value="P:CUT catabolic process"/>
    <property type="evidence" value="ECO:0007669"/>
    <property type="project" value="TreeGrafter"/>
</dbReference>
<accession>A0A1X7UJH4</accession>
<comment type="subcellular location">
    <subcellularLocation>
        <location evidence="1">Cytoplasm</location>
    </subcellularLocation>
    <subcellularLocation>
        <location evidence="2">Nucleus</location>
        <location evidence="2">Nucleolus</location>
    </subcellularLocation>
</comment>
<dbReference type="InterPro" id="IPR037319">
    <property type="entry name" value="Rrp40_S1"/>
</dbReference>
<dbReference type="GO" id="GO:0034475">
    <property type="term" value="P:U4 snRNA 3'-end processing"/>
    <property type="evidence" value="ECO:0007669"/>
    <property type="project" value="TreeGrafter"/>
</dbReference>
<evidence type="ECO:0000259" key="12">
    <source>
        <dbReference type="Pfam" id="PF15985"/>
    </source>
</evidence>
<evidence type="ECO:0000256" key="9">
    <source>
        <dbReference type="ARBA" id="ARBA00030615"/>
    </source>
</evidence>
<dbReference type="CDD" id="cd05790">
    <property type="entry name" value="S1_Rrp40"/>
    <property type="match status" value="1"/>
</dbReference>
<dbReference type="Pfam" id="PF15985">
    <property type="entry name" value="KH_6"/>
    <property type="match status" value="1"/>
</dbReference>
<dbReference type="InterPro" id="IPR036612">
    <property type="entry name" value="KH_dom_type_1_sf"/>
</dbReference>
<dbReference type="STRING" id="400682.A0A1X7UJH4"/>
<dbReference type="Pfam" id="PF21262">
    <property type="entry name" value="RRP40_S1"/>
    <property type="match status" value="1"/>
</dbReference>
<dbReference type="FunFam" id="2.40.50.140:FF:000112">
    <property type="entry name" value="Exosome complex component RRP40"/>
    <property type="match status" value="1"/>
</dbReference>
<evidence type="ECO:0000256" key="4">
    <source>
        <dbReference type="ARBA" id="ARBA00022490"/>
    </source>
</evidence>
<dbReference type="GO" id="GO:0005730">
    <property type="term" value="C:nucleolus"/>
    <property type="evidence" value="ECO:0007669"/>
    <property type="project" value="UniProtKB-SubCell"/>
</dbReference>
<evidence type="ECO:0000256" key="8">
    <source>
        <dbReference type="ARBA" id="ARBA00023242"/>
    </source>
</evidence>
<evidence type="ECO:0000256" key="3">
    <source>
        <dbReference type="ARBA" id="ARBA00007841"/>
    </source>
</evidence>
<organism evidence="13">
    <name type="scientific">Amphimedon queenslandica</name>
    <name type="common">Sponge</name>
    <dbReference type="NCBI Taxonomy" id="400682"/>
    <lineage>
        <taxon>Eukaryota</taxon>
        <taxon>Metazoa</taxon>
        <taxon>Porifera</taxon>
        <taxon>Demospongiae</taxon>
        <taxon>Heteroscleromorpha</taxon>
        <taxon>Haplosclerida</taxon>
        <taxon>Niphatidae</taxon>
        <taxon>Amphimedon</taxon>
    </lineage>
</organism>
<dbReference type="GO" id="GO:0071038">
    <property type="term" value="P:TRAMP-dependent tRNA surveillance pathway"/>
    <property type="evidence" value="ECO:0007669"/>
    <property type="project" value="TreeGrafter"/>
</dbReference>
<dbReference type="Gene3D" id="2.40.50.140">
    <property type="entry name" value="Nucleic acid-binding proteins"/>
    <property type="match status" value="1"/>
</dbReference>
<dbReference type="Gene3D" id="3.30.1370.10">
    <property type="entry name" value="K Homology domain, type 1"/>
    <property type="match status" value="1"/>
</dbReference>
<dbReference type="GO" id="GO:0010468">
    <property type="term" value="P:regulation of gene expression"/>
    <property type="evidence" value="ECO:0007669"/>
    <property type="project" value="UniProtKB-ARBA"/>
</dbReference>
<feature type="domain" description="K Homology" evidence="12">
    <location>
        <begin position="1034"/>
        <end position="1080"/>
    </location>
</feature>
<dbReference type="PANTHER" id="PTHR21321">
    <property type="entry name" value="PNAS-3 RELATED"/>
    <property type="match status" value="1"/>
</dbReference>
<keyword evidence="4" id="KW-0963">Cytoplasm</keyword>
<keyword evidence="11" id="KW-1133">Transmembrane helix</keyword>
<dbReference type="AlphaFoldDB" id="A0A1X7UJH4"/>
<dbReference type="GO" id="GO:0000467">
    <property type="term" value="P:exonucleolytic trimming to generate mature 3'-end of 5.8S rRNA from tricistronic rRNA transcript (SSU-rRNA, 5.8S rRNA, LSU-rRNA)"/>
    <property type="evidence" value="ECO:0007669"/>
    <property type="project" value="TreeGrafter"/>
</dbReference>
<evidence type="ECO:0000256" key="6">
    <source>
        <dbReference type="ARBA" id="ARBA00022835"/>
    </source>
</evidence>
<dbReference type="FunFam" id="3.30.1370.10:FF:000038">
    <property type="entry name" value="exosome complex component RRP40"/>
    <property type="match status" value="1"/>
</dbReference>
<dbReference type="CDD" id="cd22526">
    <property type="entry name" value="KH-I_Rrp40"/>
    <property type="match status" value="1"/>
</dbReference>
<evidence type="ECO:0000256" key="2">
    <source>
        <dbReference type="ARBA" id="ARBA00004604"/>
    </source>
</evidence>
<dbReference type="GO" id="GO:0000176">
    <property type="term" value="C:nuclear exosome (RNase complex)"/>
    <property type="evidence" value="ECO:0007669"/>
    <property type="project" value="TreeGrafter"/>
</dbReference>
<keyword evidence="11" id="KW-0472">Membrane</keyword>
<evidence type="ECO:0000256" key="1">
    <source>
        <dbReference type="ARBA" id="ARBA00004496"/>
    </source>
</evidence>
<evidence type="ECO:0000256" key="10">
    <source>
        <dbReference type="ARBA" id="ARBA00069899"/>
    </source>
</evidence>
<keyword evidence="8" id="KW-0539">Nucleus</keyword>